<feature type="transmembrane region" description="Helical" evidence="4">
    <location>
        <begin position="309"/>
        <end position="331"/>
    </location>
</feature>
<reference evidence="6 7" key="1">
    <citation type="submission" date="2018-06" db="EMBL/GenBank/DDBJ databases">
        <authorList>
            <consortium name="Pathogen Informatics"/>
            <person name="Doyle S."/>
        </authorList>
    </citation>
    <scope>NUCLEOTIDE SEQUENCE [LARGE SCALE GENOMIC DNA]</scope>
    <source>
        <strain evidence="6 7">NCTC8105</strain>
    </source>
</reference>
<feature type="transmembrane region" description="Helical" evidence="4">
    <location>
        <begin position="282"/>
        <end position="303"/>
    </location>
</feature>
<dbReference type="Gene3D" id="1.20.1250.20">
    <property type="entry name" value="MFS general substrate transporter like domains"/>
    <property type="match status" value="1"/>
</dbReference>
<dbReference type="AlphaFoldDB" id="A0A377PJY3"/>
<keyword evidence="2 4" id="KW-1133">Transmembrane helix</keyword>
<dbReference type="CDD" id="cd17489">
    <property type="entry name" value="MFS_YfcJ_like"/>
    <property type="match status" value="1"/>
</dbReference>
<accession>A0A377PJY3</accession>
<feature type="domain" description="Major facilitator superfamily (MFS) profile" evidence="5">
    <location>
        <begin position="125"/>
        <end position="341"/>
    </location>
</feature>
<dbReference type="PROSITE" id="PS50850">
    <property type="entry name" value="MFS"/>
    <property type="match status" value="1"/>
</dbReference>
<evidence type="ECO:0000259" key="5">
    <source>
        <dbReference type="PROSITE" id="PS50850"/>
    </source>
</evidence>
<dbReference type="InterPro" id="IPR011701">
    <property type="entry name" value="MFS"/>
</dbReference>
<feature type="transmembrane region" description="Helical" evidence="4">
    <location>
        <begin position="160"/>
        <end position="184"/>
    </location>
</feature>
<feature type="transmembrane region" description="Helical" evidence="4">
    <location>
        <begin position="223"/>
        <end position="241"/>
    </location>
</feature>
<evidence type="ECO:0000313" key="6">
    <source>
        <dbReference type="EMBL" id="STQ80489.1"/>
    </source>
</evidence>
<gene>
    <name evidence="6" type="primary">yfcJ</name>
    <name evidence="6" type="ORF">NCTC8105_02611</name>
</gene>
<proteinExistence type="predicted"/>
<keyword evidence="1 4" id="KW-0812">Transmembrane</keyword>
<dbReference type="Pfam" id="PF07690">
    <property type="entry name" value="MFS_1"/>
    <property type="match status" value="1"/>
</dbReference>
<feature type="transmembrane region" description="Helical" evidence="4">
    <location>
        <begin position="119"/>
        <end position="140"/>
    </location>
</feature>
<dbReference type="PANTHER" id="PTHR23531">
    <property type="entry name" value="QUINOLENE RESISTANCE PROTEIN NORA"/>
    <property type="match status" value="1"/>
</dbReference>
<protein>
    <submittedName>
        <fullName evidence="6">Putative transporter</fullName>
    </submittedName>
</protein>
<dbReference type="NCBIfam" id="NF009048">
    <property type="entry name" value="PRK12382.1"/>
    <property type="match status" value="1"/>
</dbReference>
<dbReference type="GO" id="GO:0022857">
    <property type="term" value="F:transmembrane transporter activity"/>
    <property type="evidence" value="ECO:0007669"/>
    <property type="project" value="InterPro"/>
</dbReference>
<keyword evidence="3 4" id="KW-0472">Membrane</keyword>
<dbReference type="SUPFAM" id="SSF103473">
    <property type="entry name" value="MFS general substrate transporter"/>
    <property type="match status" value="1"/>
</dbReference>
<feature type="transmembrane region" description="Helical" evidence="4">
    <location>
        <begin position="91"/>
        <end position="113"/>
    </location>
</feature>
<evidence type="ECO:0000256" key="3">
    <source>
        <dbReference type="ARBA" id="ARBA00023136"/>
    </source>
</evidence>
<feature type="transmembrane region" description="Helical" evidence="4">
    <location>
        <begin position="54"/>
        <end position="79"/>
    </location>
</feature>
<dbReference type="Proteomes" id="UP000254821">
    <property type="component" value="Unassembled WGS sequence"/>
</dbReference>
<name>A0A377PJY3_HAFAL</name>
<dbReference type="InterPro" id="IPR020846">
    <property type="entry name" value="MFS_dom"/>
</dbReference>
<evidence type="ECO:0000256" key="1">
    <source>
        <dbReference type="ARBA" id="ARBA00022692"/>
    </source>
</evidence>
<dbReference type="InterPro" id="IPR052714">
    <property type="entry name" value="MFS_Exporter"/>
</dbReference>
<dbReference type="PANTHER" id="PTHR23531:SF1">
    <property type="entry name" value="QUINOLENE RESISTANCE PROTEIN NORA"/>
    <property type="match status" value="1"/>
</dbReference>
<feature type="transmembrane region" description="Helical" evidence="4">
    <location>
        <begin position="29"/>
        <end position="48"/>
    </location>
</feature>
<sequence>MQFLATVLTRGYAGRLADQQGAKRSTLQGMLACSLAGVAYLLAALLPVDAMTKFVILLVGRLVLGFGESQLLTGNLTWGLGLLGPSRSGKVMSWTGMAIYGALAAGAPLGLLLNQHWGFAALGISTLILPLVAILINFKVKPVAPHAGQRIPMWRMLGKIWQPGVALALQGVGFAVIGTFISLLFSSHGWAHAGLALTSFGLSFVLMRVLFGQLPDRMGGMKVAIASLVVETIGLVLIYLASTSILALIGAALTGAGCSLMFPALGVEVVKRVPVHVRGTAMGGYAAFQDVSYAIAGPLTGILATTLGYSSVFAVGAACSALGIIVILLFLRPVASQTVES</sequence>
<feature type="transmembrane region" description="Helical" evidence="4">
    <location>
        <begin position="190"/>
        <end position="211"/>
    </location>
</feature>
<evidence type="ECO:0000256" key="4">
    <source>
        <dbReference type="SAM" id="Phobius"/>
    </source>
</evidence>
<feature type="transmembrane region" description="Helical" evidence="4">
    <location>
        <begin position="247"/>
        <end position="270"/>
    </location>
</feature>
<dbReference type="EMBL" id="UGHP01000001">
    <property type="protein sequence ID" value="STQ80489.1"/>
    <property type="molecule type" value="Genomic_DNA"/>
</dbReference>
<dbReference type="NCBIfam" id="NF003477">
    <property type="entry name" value="PRK05122.1"/>
    <property type="match status" value="1"/>
</dbReference>
<organism evidence="6 7">
    <name type="scientific">Hafnia alvei</name>
    <dbReference type="NCBI Taxonomy" id="569"/>
    <lineage>
        <taxon>Bacteria</taxon>
        <taxon>Pseudomonadati</taxon>
        <taxon>Pseudomonadota</taxon>
        <taxon>Gammaproteobacteria</taxon>
        <taxon>Enterobacterales</taxon>
        <taxon>Hafniaceae</taxon>
        <taxon>Hafnia</taxon>
    </lineage>
</organism>
<evidence type="ECO:0000256" key="2">
    <source>
        <dbReference type="ARBA" id="ARBA00022989"/>
    </source>
</evidence>
<dbReference type="InterPro" id="IPR036259">
    <property type="entry name" value="MFS_trans_sf"/>
</dbReference>
<evidence type="ECO:0000313" key="7">
    <source>
        <dbReference type="Proteomes" id="UP000254821"/>
    </source>
</evidence>